<dbReference type="VEuPathDB" id="VectorBase:RSAN_037630"/>
<name>A0A9D4Q129_RHISA</name>
<dbReference type="Proteomes" id="UP000821837">
    <property type="component" value="Chromosome 3"/>
</dbReference>
<protein>
    <recommendedName>
        <fullName evidence="6">Cuticle protein</fullName>
    </recommendedName>
</protein>
<dbReference type="EMBL" id="JABSTV010001249">
    <property type="protein sequence ID" value="KAH7962020.1"/>
    <property type="molecule type" value="Genomic_DNA"/>
</dbReference>
<feature type="signal peptide" evidence="3">
    <location>
        <begin position="1"/>
        <end position="18"/>
    </location>
</feature>
<dbReference type="GO" id="GO:0008010">
    <property type="term" value="F:structural constituent of chitin-based larval cuticle"/>
    <property type="evidence" value="ECO:0007669"/>
    <property type="project" value="TreeGrafter"/>
</dbReference>
<evidence type="ECO:0000256" key="3">
    <source>
        <dbReference type="SAM" id="SignalP"/>
    </source>
</evidence>
<feature type="chain" id="PRO_5039018912" description="Cuticle protein" evidence="3">
    <location>
        <begin position="19"/>
        <end position="114"/>
    </location>
</feature>
<dbReference type="InterPro" id="IPR000618">
    <property type="entry name" value="Insect_cuticle"/>
</dbReference>
<dbReference type="PANTHER" id="PTHR10380:SF173">
    <property type="entry name" value="CUTICULAR PROTEIN 47EF, ISOFORM C-RELATED"/>
    <property type="match status" value="1"/>
</dbReference>
<dbReference type="GO" id="GO:0062129">
    <property type="term" value="C:chitin-based extracellular matrix"/>
    <property type="evidence" value="ECO:0007669"/>
    <property type="project" value="TreeGrafter"/>
</dbReference>
<evidence type="ECO:0000256" key="1">
    <source>
        <dbReference type="ARBA" id="ARBA00022460"/>
    </source>
</evidence>
<evidence type="ECO:0000256" key="2">
    <source>
        <dbReference type="PROSITE-ProRule" id="PRU00497"/>
    </source>
</evidence>
<accession>A0A9D4Q129</accession>
<comment type="caution">
    <text evidence="4">The sequence shown here is derived from an EMBL/GenBank/DDBJ whole genome shotgun (WGS) entry which is preliminary data.</text>
</comment>
<dbReference type="InterPro" id="IPR050468">
    <property type="entry name" value="Cuticle_Struct_Prot"/>
</dbReference>
<dbReference type="AlphaFoldDB" id="A0A9D4Q129"/>
<organism evidence="4 5">
    <name type="scientific">Rhipicephalus sanguineus</name>
    <name type="common">Brown dog tick</name>
    <name type="synonym">Ixodes sanguineus</name>
    <dbReference type="NCBI Taxonomy" id="34632"/>
    <lineage>
        <taxon>Eukaryota</taxon>
        <taxon>Metazoa</taxon>
        <taxon>Ecdysozoa</taxon>
        <taxon>Arthropoda</taxon>
        <taxon>Chelicerata</taxon>
        <taxon>Arachnida</taxon>
        <taxon>Acari</taxon>
        <taxon>Parasitiformes</taxon>
        <taxon>Ixodida</taxon>
        <taxon>Ixodoidea</taxon>
        <taxon>Ixodidae</taxon>
        <taxon>Rhipicephalinae</taxon>
        <taxon>Rhipicephalus</taxon>
        <taxon>Rhipicephalus</taxon>
    </lineage>
</organism>
<dbReference type="PROSITE" id="PS51155">
    <property type="entry name" value="CHIT_BIND_RR_2"/>
    <property type="match status" value="1"/>
</dbReference>
<evidence type="ECO:0000313" key="5">
    <source>
        <dbReference type="Proteomes" id="UP000821837"/>
    </source>
</evidence>
<reference evidence="4" key="1">
    <citation type="journal article" date="2020" name="Cell">
        <title>Large-Scale Comparative Analyses of Tick Genomes Elucidate Their Genetic Diversity and Vector Capacities.</title>
        <authorList>
            <consortium name="Tick Genome and Microbiome Consortium (TIGMIC)"/>
            <person name="Jia N."/>
            <person name="Wang J."/>
            <person name="Shi W."/>
            <person name="Du L."/>
            <person name="Sun Y."/>
            <person name="Zhan W."/>
            <person name="Jiang J.F."/>
            <person name="Wang Q."/>
            <person name="Zhang B."/>
            <person name="Ji P."/>
            <person name="Bell-Sakyi L."/>
            <person name="Cui X.M."/>
            <person name="Yuan T.T."/>
            <person name="Jiang B.G."/>
            <person name="Yang W.F."/>
            <person name="Lam T.T."/>
            <person name="Chang Q.C."/>
            <person name="Ding S.J."/>
            <person name="Wang X.J."/>
            <person name="Zhu J.G."/>
            <person name="Ruan X.D."/>
            <person name="Zhao L."/>
            <person name="Wei J.T."/>
            <person name="Ye R.Z."/>
            <person name="Que T.C."/>
            <person name="Du C.H."/>
            <person name="Zhou Y.H."/>
            <person name="Cheng J.X."/>
            <person name="Dai P.F."/>
            <person name="Guo W.B."/>
            <person name="Han X.H."/>
            <person name="Huang E.J."/>
            <person name="Li L.F."/>
            <person name="Wei W."/>
            <person name="Gao Y.C."/>
            <person name="Liu J.Z."/>
            <person name="Shao H.Z."/>
            <person name="Wang X."/>
            <person name="Wang C.C."/>
            <person name="Yang T.C."/>
            <person name="Huo Q.B."/>
            <person name="Li W."/>
            <person name="Chen H.Y."/>
            <person name="Chen S.E."/>
            <person name="Zhou L.G."/>
            <person name="Ni X.B."/>
            <person name="Tian J.H."/>
            <person name="Sheng Y."/>
            <person name="Liu T."/>
            <person name="Pan Y.S."/>
            <person name="Xia L.Y."/>
            <person name="Li J."/>
            <person name="Zhao F."/>
            <person name="Cao W.C."/>
        </authorList>
    </citation>
    <scope>NUCLEOTIDE SEQUENCE</scope>
    <source>
        <strain evidence="4">Rsan-2018</strain>
    </source>
</reference>
<keyword evidence="3" id="KW-0732">Signal</keyword>
<proteinExistence type="predicted"/>
<keyword evidence="5" id="KW-1185">Reference proteome</keyword>
<dbReference type="Gene3D" id="3.10.50.10">
    <property type="match status" value="1"/>
</dbReference>
<dbReference type="Pfam" id="PF00379">
    <property type="entry name" value="Chitin_bind_4"/>
    <property type="match status" value="1"/>
</dbReference>
<dbReference type="InterPro" id="IPR029070">
    <property type="entry name" value="Chitinase_insertion_sf"/>
</dbReference>
<dbReference type="OrthoDB" id="8021718at2759"/>
<evidence type="ECO:0008006" key="6">
    <source>
        <dbReference type="Google" id="ProtNLM"/>
    </source>
</evidence>
<reference evidence="4" key="2">
    <citation type="submission" date="2021-09" db="EMBL/GenBank/DDBJ databases">
        <authorList>
            <person name="Jia N."/>
            <person name="Wang J."/>
            <person name="Shi W."/>
            <person name="Du L."/>
            <person name="Sun Y."/>
            <person name="Zhan W."/>
            <person name="Jiang J."/>
            <person name="Wang Q."/>
            <person name="Zhang B."/>
            <person name="Ji P."/>
            <person name="Sakyi L.B."/>
            <person name="Cui X."/>
            <person name="Yuan T."/>
            <person name="Jiang B."/>
            <person name="Yang W."/>
            <person name="Lam T.T.-Y."/>
            <person name="Chang Q."/>
            <person name="Ding S."/>
            <person name="Wang X."/>
            <person name="Zhu J."/>
            <person name="Ruan X."/>
            <person name="Zhao L."/>
            <person name="Wei J."/>
            <person name="Que T."/>
            <person name="Du C."/>
            <person name="Cheng J."/>
            <person name="Dai P."/>
            <person name="Han X."/>
            <person name="Huang E."/>
            <person name="Gao Y."/>
            <person name="Liu J."/>
            <person name="Shao H."/>
            <person name="Ye R."/>
            <person name="Li L."/>
            <person name="Wei W."/>
            <person name="Wang X."/>
            <person name="Wang C."/>
            <person name="Huo Q."/>
            <person name="Li W."/>
            <person name="Guo W."/>
            <person name="Chen H."/>
            <person name="Chen S."/>
            <person name="Zhou L."/>
            <person name="Zhou L."/>
            <person name="Ni X."/>
            <person name="Tian J."/>
            <person name="Zhou Y."/>
            <person name="Sheng Y."/>
            <person name="Liu T."/>
            <person name="Pan Y."/>
            <person name="Xia L."/>
            <person name="Li J."/>
            <person name="Zhao F."/>
            <person name="Cao W."/>
        </authorList>
    </citation>
    <scope>NUCLEOTIDE SEQUENCE</scope>
    <source>
        <strain evidence="4">Rsan-2018</strain>
        <tissue evidence="4">Larvae</tissue>
    </source>
</reference>
<gene>
    <name evidence="4" type="ORF">HPB52_013990</name>
</gene>
<dbReference type="PANTHER" id="PTHR10380">
    <property type="entry name" value="CUTICLE PROTEIN"/>
    <property type="match status" value="1"/>
</dbReference>
<keyword evidence="1 2" id="KW-0193">Cuticle</keyword>
<evidence type="ECO:0000313" key="4">
    <source>
        <dbReference type="EMBL" id="KAH7962020.1"/>
    </source>
</evidence>
<sequence>MFTKVTLFCFVAFVATQAQVNQPPSPYNFAYEHVDEKTGAKVTQSESGDANNVKTGSYGINDPTGIYRLVQYIADAQGFRVTVDTNEHGTKTHDAANARYNSNAANTPAAVACV</sequence>